<dbReference type="AlphaFoldDB" id="A0A3P7LK49"/>
<feature type="region of interest" description="Disordered" evidence="1">
    <location>
        <begin position="75"/>
        <end position="94"/>
    </location>
</feature>
<reference evidence="2 3" key="1">
    <citation type="submission" date="2018-11" db="EMBL/GenBank/DDBJ databases">
        <authorList>
            <consortium name="Pathogen Informatics"/>
        </authorList>
    </citation>
    <scope>NUCLEOTIDE SEQUENCE [LARGE SCALE GENOMIC DNA]</scope>
</reference>
<sequence>MYFVVVFTTENSVDVVGEKWFHDHDKSRVMWLDNRKVRKRCLEMDERPPEGTPYYPVRILGNYFPLEEAHRRAKLAEKTSDLSSSEPTQKGRGCRRNNCRCINVTSADMLPAAMQAALKAMETRLEARFDARFEALESIVRQSNELNRRLYDKLT</sequence>
<dbReference type="OrthoDB" id="6160812at2759"/>
<evidence type="ECO:0000313" key="2">
    <source>
        <dbReference type="EMBL" id="VDN17214.1"/>
    </source>
</evidence>
<dbReference type="Proteomes" id="UP000281553">
    <property type="component" value="Unassembled WGS sequence"/>
</dbReference>
<name>A0A3P7LK49_DIBLA</name>
<dbReference type="EMBL" id="UYRU01067978">
    <property type="protein sequence ID" value="VDN17214.1"/>
    <property type="molecule type" value="Genomic_DNA"/>
</dbReference>
<accession>A0A3P7LK49</accession>
<keyword evidence="3" id="KW-1185">Reference proteome</keyword>
<organism evidence="2 3">
    <name type="scientific">Dibothriocephalus latus</name>
    <name type="common">Fish tapeworm</name>
    <name type="synonym">Diphyllobothrium latum</name>
    <dbReference type="NCBI Taxonomy" id="60516"/>
    <lineage>
        <taxon>Eukaryota</taxon>
        <taxon>Metazoa</taxon>
        <taxon>Spiralia</taxon>
        <taxon>Lophotrochozoa</taxon>
        <taxon>Platyhelminthes</taxon>
        <taxon>Cestoda</taxon>
        <taxon>Eucestoda</taxon>
        <taxon>Diphyllobothriidea</taxon>
        <taxon>Diphyllobothriidae</taxon>
        <taxon>Dibothriocephalus</taxon>
    </lineage>
</organism>
<gene>
    <name evidence="2" type="ORF">DILT_LOCUS12865</name>
</gene>
<proteinExistence type="predicted"/>
<evidence type="ECO:0000313" key="3">
    <source>
        <dbReference type="Proteomes" id="UP000281553"/>
    </source>
</evidence>
<evidence type="ECO:0000256" key="1">
    <source>
        <dbReference type="SAM" id="MobiDB-lite"/>
    </source>
</evidence>
<protein>
    <submittedName>
        <fullName evidence="2">Uncharacterized protein</fullName>
    </submittedName>
</protein>